<accession>A0ABW3XJ46</accession>
<feature type="domain" description="ABC transmembrane type-1" evidence="9">
    <location>
        <begin position="39"/>
        <end position="311"/>
    </location>
</feature>
<evidence type="ECO:0000313" key="11">
    <source>
        <dbReference type="Proteomes" id="UP001597058"/>
    </source>
</evidence>
<dbReference type="Pfam" id="PF00005">
    <property type="entry name" value="ABC_tran"/>
    <property type="match status" value="1"/>
</dbReference>
<keyword evidence="3" id="KW-0547">Nucleotide-binding</keyword>
<feature type="transmembrane region" description="Helical" evidence="7">
    <location>
        <begin position="39"/>
        <end position="61"/>
    </location>
</feature>
<comment type="caution">
    <text evidence="10">The sequence shown here is derived from an EMBL/GenBank/DDBJ whole genome shotgun (WGS) entry which is preliminary data.</text>
</comment>
<dbReference type="InterPro" id="IPR003439">
    <property type="entry name" value="ABC_transporter-like_ATP-bd"/>
</dbReference>
<organism evidence="10 11">
    <name type="scientific">Streptomyces kaempferi</name>
    <dbReference type="NCBI Taxonomy" id="333725"/>
    <lineage>
        <taxon>Bacteria</taxon>
        <taxon>Bacillati</taxon>
        <taxon>Actinomycetota</taxon>
        <taxon>Actinomycetes</taxon>
        <taxon>Kitasatosporales</taxon>
        <taxon>Streptomycetaceae</taxon>
        <taxon>Streptomyces</taxon>
    </lineage>
</organism>
<dbReference type="InterPro" id="IPR011527">
    <property type="entry name" value="ABC1_TM_dom"/>
</dbReference>
<evidence type="ECO:0000256" key="5">
    <source>
        <dbReference type="ARBA" id="ARBA00022989"/>
    </source>
</evidence>
<evidence type="ECO:0000256" key="3">
    <source>
        <dbReference type="ARBA" id="ARBA00022741"/>
    </source>
</evidence>
<evidence type="ECO:0000256" key="6">
    <source>
        <dbReference type="ARBA" id="ARBA00023136"/>
    </source>
</evidence>
<keyword evidence="2 7" id="KW-0812">Transmembrane</keyword>
<evidence type="ECO:0000259" key="9">
    <source>
        <dbReference type="PROSITE" id="PS50929"/>
    </source>
</evidence>
<feature type="domain" description="ABC transporter" evidence="8">
    <location>
        <begin position="375"/>
        <end position="604"/>
    </location>
</feature>
<dbReference type="PANTHER" id="PTHR24221">
    <property type="entry name" value="ATP-BINDING CASSETTE SUB-FAMILY B"/>
    <property type="match status" value="1"/>
</dbReference>
<keyword evidence="4 10" id="KW-0067">ATP-binding</keyword>
<dbReference type="CDD" id="cd03228">
    <property type="entry name" value="ABCC_MRP_Like"/>
    <property type="match status" value="1"/>
</dbReference>
<keyword evidence="11" id="KW-1185">Reference proteome</keyword>
<comment type="subcellular location">
    <subcellularLocation>
        <location evidence="1">Cell membrane</location>
        <topology evidence="1">Multi-pass membrane protein</topology>
    </subcellularLocation>
</comment>
<protein>
    <submittedName>
        <fullName evidence="10">ATP-binding cassette domain-containing protein</fullName>
    </submittedName>
</protein>
<reference evidence="11" key="1">
    <citation type="journal article" date="2019" name="Int. J. Syst. Evol. Microbiol.">
        <title>The Global Catalogue of Microorganisms (GCM) 10K type strain sequencing project: providing services to taxonomists for standard genome sequencing and annotation.</title>
        <authorList>
            <consortium name="The Broad Institute Genomics Platform"/>
            <consortium name="The Broad Institute Genome Sequencing Center for Infectious Disease"/>
            <person name="Wu L."/>
            <person name="Ma J."/>
        </authorList>
    </citation>
    <scope>NUCLEOTIDE SEQUENCE [LARGE SCALE GENOMIC DNA]</scope>
    <source>
        <strain evidence="11">CGMCC 4.7020</strain>
    </source>
</reference>
<keyword evidence="6 7" id="KW-0472">Membrane</keyword>
<feature type="transmembrane region" description="Helical" evidence="7">
    <location>
        <begin position="264"/>
        <end position="285"/>
    </location>
</feature>
<feature type="transmembrane region" description="Helical" evidence="7">
    <location>
        <begin position="73"/>
        <end position="91"/>
    </location>
</feature>
<dbReference type="GO" id="GO:0005524">
    <property type="term" value="F:ATP binding"/>
    <property type="evidence" value="ECO:0007669"/>
    <property type="project" value="UniProtKB-KW"/>
</dbReference>
<dbReference type="Gene3D" id="1.20.1560.10">
    <property type="entry name" value="ABC transporter type 1, transmembrane domain"/>
    <property type="match status" value="1"/>
</dbReference>
<dbReference type="PROSITE" id="PS50929">
    <property type="entry name" value="ABC_TM1F"/>
    <property type="match status" value="1"/>
</dbReference>
<dbReference type="RefSeq" id="WP_381232419.1">
    <property type="nucleotide sequence ID" value="NZ_JBHSKH010000001.1"/>
</dbReference>
<evidence type="ECO:0000256" key="2">
    <source>
        <dbReference type="ARBA" id="ARBA00022692"/>
    </source>
</evidence>
<evidence type="ECO:0000256" key="1">
    <source>
        <dbReference type="ARBA" id="ARBA00004651"/>
    </source>
</evidence>
<dbReference type="Proteomes" id="UP001597058">
    <property type="component" value="Unassembled WGS sequence"/>
</dbReference>
<dbReference type="Gene3D" id="3.40.50.300">
    <property type="entry name" value="P-loop containing nucleotide triphosphate hydrolases"/>
    <property type="match status" value="1"/>
</dbReference>
<evidence type="ECO:0000259" key="8">
    <source>
        <dbReference type="PROSITE" id="PS50893"/>
    </source>
</evidence>
<dbReference type="InterPro" id="IPR003593">
    <property type="entry name" value="AAA+_ATPase"/>
</dbReference>
<evidence type="ECO:0000313" key="10">
    <source>
        <dbReference type="EMBL" id="MFD1308263.1"/>
    </source>
</evidence>
<sequence>MAHEDAAPAADPVPRRPARAAAEVLRSAFTESRPAVLRLLAWTLLSALPALVSGKAMALAVDRGFLEHRPGQATCWLAVFATAALIGAWATRQTYPQLAHVVEPMRDRLVRRLVSGLLHRAVAARGRPDASAATAVAQLTRQVEAVRDATAGQLLIVSHFALTAVAVLGGTAMLAPAATPLIAVPLLLALTGFAATTPVTMRRQREAFAADEDLARLCADTLTALRDIVTCGARRPTEQDLLAAVAAGVRANRALAVTAAVRRLLVALGAHLPLLLVVLAAPALVRRGLTPGEVMGVLAYLTGTLEPALRLLVQGVGSSWLRLAVAAERLAAASQPPPTSVDAYGPRTGVDGADIMDGEHGVDGNRGHRPVDGSVRLRGVSYSYGAAADPVFDALDLTLHDGEHLAVVGPSGVGKSTLADVLAGDVPPDRGNVVLGGAAAGPLTARELARVRVLLPQDAYVFAGELQENLRWLCPRAPERDVMSAVRALGAGPLVERLGGLEAMVDPAALSAGERQIIALVRAHLSPARLVILDEATRHLDAQAELHVEEAFRTRRGTVVTITHRPGAARRADRVLFLDGDRALVGTHSELLATAPGYRALVGGHGGDLDSTD</sequence>
<dbReference type="InterPro" id="IPR039421">
    <property type="entry name" value="Type_1_exporter"/>
</dbReference>
<evidence type="ECO:0000256" key="7">
    <source>
        <dbReference type="SAM" id="Phobius"/>
    </source>
</evidence>
<dbReference type="PANTHER" id="PTHR24221:SF654">
    <property type="entry name" value="ATP-BINDING CASSETTE SUB-FAMILY B MEMBER 6"/>
    <property type="match status" value="1"/>
</dbReference>
<keyword evidence="5 7" id="KW-1133">Transmembrane helix</keyword>
<gene>
    <name evidence="10" type="ORF">ACFQ5X_20680</name>
</gene>
<dbReference type="InterPro" id="IPR027417">
    <property type="entry name" value="P-loop_NTPase"/>
</dbReference>
<evidence type="ECO:0000256" key="4">
    <source>
        <dbReference type="ARBA" id="ARBA00022840"/>
    </source>
</evidence>
<name>A0ABW3XJ46_9ACTN</name>
<dbReference type="InterPro" id="IPR036640">
    <property type="entry name" value="ABC1_TM_sf"/>
</dbReference>
<dbReference type="SMART" id="SM00382">
    <property type="entry name" value="AAA"/>
    <property type="match status" value="1"/>
</dbReference>
<dbReference type="SUPFAM" id="SSF52540">
    <property type="entry name" value="P-loop containing nucleoside triphosphate hydrolases"/>
    <property type="match status" value="1"/>
</dbReference>
<dbReference type="SUPFAM" id="SSF90123">
    <property type="entry name" value="ABC transporter transmembrane region"/>
    <property type="match status" value="1"/>
</dbReference>
<feature type="transmembrane region" description="Helical" evidence="7">
    <location>
        <begin position="177"/>
        <end position="195"/>
    </location>
</feature>
<dbReference type="PROSITE" id="PS50893">
    <property type="entry name" value="ABC_TRANSPORTER_2"/>
    <property type="match status" value="1"/>
</dbReference>
<dbReference type="EMBL" id="JBHTMM010000025">
    <property type="protein sequence ID" value="MFD1308263.1"/>
    <property type="molecule type" value="Genomic_DNA"/>
</dbReference>
<proteinExistence type="predicted"/>